<dbReference type="AlphaFoldDB" id="A0AAJ7L4S8"/>
<feature type="domain" description="TTF-type" evidence="1">
    <location>
        <begin position="7"/>
        <end position="93"/>
    </location>
</feature>
<dbReference type="Proteomes" id="UP000694867">
    <property type="component" value="Unplaced"/>
</dbReference>
<dbReference type="GO" id="GO:0046983">
    <property type="term" value="F:protein dimerization activity"/>
    <property type="evidence" value="ECO:0007669"/>
    <property type="project" value="InterPro"/>
</dbReference>
<dbReference type="InterPro" id="IPR012337">
    <property type="entry name" value="RNaseH-like_sf"/>
</dbReference>
<dbReference type="InterPro" id="IPR025398">
    <property type="entry name" value="DUF4371"/>
</dbReference>
<dbReference type="PANTHER" id="PTHR45749">
    <property type="match status" value="1"/>
</dbReference>
<dbReference type="Pfam" id="PF05699">
    <property type="entry name" value="Dimer_Tnp_hAT"/>
    <property type="match status" value="1"/>
</dbReference>
<evidence type="ECO:0000313" key="3">
    <source>
        <dbReference type="RefSeq" id="XP_018493918.1"/>
    </source>
</evidence>
<dbReference type="RefSeq" id="XP_018493918.1">
    <property type="nucleotide sequence ID" value="XM_018638402.1"/>
</dbReference>
<dbReference type="PANTHER" id="PTHR45749:SF21">
    <property type="entry name" value="DUF4371 DOMAIN-CONTAINING PROTEIN"/>
    <property type="match status" value="1"/>
</dbReference>
<dbReference type="GeneID" id="100898957"/>
<evidence type="ECO:0000313" key="2">
    <source>
        <dbReference type="Proteomes" id="UP000694867"/>
    </source>
</evidence>
<dbReference type="KEGG" id="goe:100898957"/>
<proteinExistence type="predicted"/>
<name>A0AAJ7L4S8_9ACAR</name>
<evidence type="ECO:0000259" key="1">
    <source>
        <dbReference type="SMART" id="SM00597"/>
    </source>
</evidence>
<accession>A0AAJ7L4S8</accession>
<dbReference type="Pfam" id="PF14291">
    <property type="entry name" value="DUF4371"/>
    <property type="match status" value="1"/>
</dbReference>
<dbReference type="SMART" id="SM00597">
    <property type="entry name" value="ZnF_TTF"/>
    <property type="match status" value="1"/>
</dbReference>
<organism evidence="2 3">
    <name type="scientific">Galendromus occidentalis</name>
    <name type="common">western predatory mite</name>
    <dbReference type="NCBI Taxonomy" id="34638"/>
    <lineage>
        <taxon>Eukaryota</taxon>
        <taxon>Metazoa</taxon>
        <taxon>Ecdysozoa</taxon>
        <taxon>Arthropoda</taxon>
        <taxon>Chelicerata</taxon>
        <taxon>Arachnida</taxon>
        <taxon>Acari</taxon>
        <taxon>Parasitiformes</taxon>
        <taxon>Mesostigmata</taxon>
        <taxon>Gamasina</taxon>
        <taxon>Phytoseioidea</taxon>
        <taxon>Phytoseiidae</taxon>
        <taxon>Typhlodrominae</taxon>
        <taxon>Galendromus</taxon>
    </lineage>
</organism>
<dbReference type="InterPro" id="IPR006580">
    <property type="entry name" value="Znf_TTF"/>
</dbReference>
<keyword evidence="2" id="KW-1185">Reference proteome</keyword>
<protein>
    <submittedName>
        <fullName evidence="3">Uncharacterized protein LOC100898957</fullName>
    </submittedName>
</protein>
<dbReference type="SUPFAM" id="SSF53098">
    <property type="entry name" value="Ribonuclease H-like"/>
    <property type="match status" value="1"/>
</dbReference>
<dbReference type="InterPro" id="IPR008906">
    <property type="entry name" value="HATC_C_dom"/>
</dbReference>
<gene>
    <name evidence="3" type="primary">LOC100898957</name>
</gene>
<sequence length="662" mass="76410">MTQSWFYKRLGNGLGTKILRTWLVYSPTKGAAYCFCCLLFARADGHNSALTSSQGFTKWKNIERMDAHENAPSHRACFADWKELERNLRTNSAIDIEVQSVYATEKQKWRYVLSRISHCIKFLATQNLPLRGHRENQCEDVGNIGNFLGLMKLVANFDPIIKDHMTRSRGNPGSTSYLGSRTQNELIHLMAGQVKEKLLRKIRKAKYYGILVDSTPDLAHREQLSFVLRYVDVDYEQKKAQVRESFLGFVQVHEKNAEALVATILEKLEDDKLDFGNCRSQCYDNAAVMAGHRSGVNQRLLEKNGLALFVNCDNHSLNLAGLHSARSEPAMISFFATIEALYAFFSRSTLRWEKLKKTIPVGLKRESETRWSSRSDAVKVVSTHVREIIDLLDKMSDDSCDSVETRSEARQLFTRMVSYEFLTLHGFWNNLLSRVDRVQKRLQDPSMNFHEAANDLSSLKNTFSREGCDFVDAAITDGQCLCDEYDVAFEKRNRRRRSMPDEHRNSEISAIQEMRRVMYSTIDRLQREMRERFERLTNLDNTFGFLLDTQRLLQGQLNELRSDCLSFANMYSDDVDGNDLYREICDCRMLVSVREELRLRKPEELLNFIIEYGDESVFPNLRVAIQILLTIAVSIASCERSFSKLKLILSYLRASMGRRQTD</sequence>
<reference evidence="3" key="1">
    <citation type="submission" date="2025-08" db="UniProtKB">
        <authorList>
            <consortium name="RefSeq"/>
        </authorList>
    </citation>
    <scope>IDENTIFICATION</scope>
</reference>